<feature type="compositionally biased region" description="Pro residues" evidence="1">
    <location>
        <begin position="35"/>
        <end position="55"/>
    </location>
</feature>
<evidence type="ECO:0000256" key="1">
    <source>
        <dbReference type="SAM" id="MobiDB-lite"/>
    </source>
</evidence>
<dbReference type="EMBL" id="CAMXCT020000789">
    <property type="protein sequence ID" value="CAL1136679.1"/>
    <property type="molecule type" value="Genomic_DNA"/>
</dbReference>
<reference evidence="2" key="1">
    <citation type="submission" date="2022-10" db="EMBL/GenBank/DDBJ databases">
        <authorList>
            <person name="Chen Y."/>
            <person name="Dougan E. K."/>
            <person name="Chan C."/>
            <person name="Rhodes N."/>
            <person name="Thang M."/>
        </authorList>
    </citation>
    <scope>NUCLEOTIDE SEQUENCE</scope>
</reference>
<dbReference type="Proteomes" id="UP001152797">
    <property type="component" value="Unassembled WGS sequence"/>
</dbReference>
<dbReference type="EMBL" id="CAMXCT010000789">
    <property type="protein sequence ID" value="CAI3983304.1"/>
    <property type="molecule type" value="Genomic_DNA"/>
</dbReference>
<feature type="region of interest" description="Disordered" evidence="1">
    <location>
        <begin position="136"/>
        <end position="158"/>
    </location>
</feature>
<feature type="region of interest" description="Disordered" evidence="1">
    <location>
        <begin position="22"/>
        <end position="56"/>
    </location>
</feature>
<evidence type="ECO:0000313" key="3">
    <source>
        <dbReference type="EMBL" id="CAL1136679.1"/>
    </source>
</evidence>
<reference evidence="3" key="2">
    <citation type="submission" date="2024-04" db="EMBL/GenBank/DDBJ databases">
        <authorList>
            <person name="Chen Y."/>
            <person name="Shah S."/>
            <person name="Dougan E. K."/>
            <person name="Thang M."/>
            <person name="Chan C."/>
        </authorList>
    </citation>
    <scope>NUCLEOTIDE SEQUENCE [LARGE SCALE GENOMIC DNA]</scope>
</reference>
<keyword evidence="4" id="KW-1185">Reference proteome</keyword>
<name>A0A9P1C1D9_9DINO</name>
<proteinExistence type="predicted"/>
<dbReference type="AlphaFoldDB" id="A0A9P1C1D9"/>
<evidence type="ECO:0000313" key="2">
    <source>
        <dbReference type="EMBL" id="CAI3983304.1"/>
    </source>
</evidence>
<protein>
    <submittedName>
        <fullName evidence="2">Uncharacterized protein</fullName>
    </submittedName>
</protein>
<comment type="caution">
    <text evidence="2">The sequence shown here is derived from an EMBL/GenBank/DDBJ whole genome shotgun (WGS) entry which is preliminary data.</text>
</comment>
<gene>
    <name evidence="2" type="ORF">C1SCF055_LOCUS10925</name>
</gene>
<evidence type="ECO:0000313" key="4">
    <source>
        <dbReference type="Proteomes" id="UP001152797"/>
    </source>
</evidence>
<feature type="compositionally biased region" description="Basic and acidic residues" evidence="1">
    <location>
        <begin position="22"/>
        <end position="31"/>
    </location>
</feature>
<dbReference type="OrthoDB" id="10641913at2759"/>
<dbReference type="EMBL" id="CAMXCT030000789">
    <property type="protein sequence ID" value="CAL4770616.1"/>
    <property type="molecule type" value="Genomic_DNA"/>
</dbReference>
<accession>A0A9P1C1D9</accession>
<organism evidence="2">
    <name type="scientific">Cladocopium goreaui</name>
    <dbReference type="NCBI Taxonomy" id="2562237"/>
    <lineage>
        <taxon>Eukaryota</taxon>
        <taxon>Sar</taxon>
        <taxon>Alveolata</taxon>
        <taxon>Dinophyceae</taxon>
        <taxon>Suessiales</taxon>
        <taxon>Symbiodiniaceae</taxon>
        <taxon>Cladocopium</taxon>
    </lineage>
</organism>
<sequence>MYLRSLRKHVVQCQNLTQDIRDRQAAQRVRGDAPQPEPPAQPAPAPPAVPAPVPPVNGKVRKLRCRRSDDWDPATVHAAYKKRFPHRQMTMADLPAPQSPEDDPCNLILQNRSISVAMAKQVLPPRRLLAATELQSQGVGGVHSEQSKRPALQRAVPESKDPTFTKLLRFSLYQANALDHVQAASVVVFVENSDEMVKGLQAAVALWDQLLPPQPHQGEGKWVPHPLGDRKAFLFASMIEQIVAHVPCFQEAAMKEVMTYLANLDVGTVLKLNVGSFGPRYPTSHTKGWQALGLGALYGFGGAVRVS</sequence>